<name>A0A7S1KKP9_9EUKA</name>
<dbReference type="InterPro" id="IPR000210">
    <property type="entry name" value="BTB/POZ_dom"/>
</dbReference>
<dbReference type="Pfam" id="PF24681">
    <property type="entry name" value="Kelch_KLHDC2_KLHL20_DRC7"/>
    <property type="match status" value="2"/>
</dbReference>
<gene>
    <name evidence="5" type="ORF">PCOS0759_LOCUS14</name>
</gene>
<protein>
    <recommendedName>
        <fullName evidence="4">BTB domain-containing protein</fullName>
    </recommendedName>
</protein>
<dbReference type="SUPFAM" id="SSF54695">
    <property type="entry name" value="POZ domain"/>
    <property type="match status" value="2"/>
</dbReference>
<keyword evidence="2" id="KW-0677">Repeat</keyword>
<keyword evidence="1" id="KW-0880">Kelch repeat</keyword>
<dbReference type="InterPro" id="IPR006652">
    <property type="entry name" value="Kelch_1"/>
</dbReference>
<evidence type="ECO:0000256" key="2">
    <source>
        <dbReference type="ARBA" id="ARBA00022737"/>
    </source>
</evidence>
<dbReference type="SMART" id="SM00612">
    <property type="entry name" value="Kelch"/>
    <property type="match status" value="3"/>
</dbReference>
<dbReference type="Pfam" id="PF00651">
    <property type="entry name" value="BTB"/>
    <property type="match status" value="1"/>
</dbReference>
<feature type="compositionally biased region" description="Polar residues" evidence="3">
    <location>
        <begin position="583"/>
        <end position="596"/>
    </location>
</feature>
<feature type="compositionally biased region" description="Basic and acidic residues" evidence="3">
    <location>
        <begin position="573"/>
        <end position="582"/>
    </location>
</feature>
<feature type="region of interest" description="Disordered" evidence="3">
    <location>
        <begin position="891"/>
        <end position="958"/>
    </location>
</feature>
<dbReference type="PANTHER" id="PTHR46376:SF1">
    <property type="entry name" value="LEUCINE-ZIPPER-LIKE TRANSCRIPTIONAL REGULATOR 1"/>
    <property type="match status" value="1"/>
</dbReference>
<reference evidence="5" key="1">
    <citation type="submission" date="2021-01" db="EMBL/GenBank/DDBJ databases">
        <authorList>
            <person name="Corre E."/>
            <person name="Pelletier E."/>
            <person name="Niang G."/>
            <person name="Scheremetjew M."/>
            <person name="Finn R."/>
            <person name="Kale V."/>
            <person name="Holt S."/>
            <person name="Cochrane G."/>
            <person name="Meng A."/>
            <person name="Brown T."/>
            <person name="Cohen L."/>
        </authorList>
    </citation>
    <scope>NUCLEOTIDE SEQUENCE</scope>
    <source>
        <strain evidence="5">WS</strain>
    </source>
</reference>
<feature type="domain" description="BTB" evidence="4">
    <location>
        <begin position="710"/>
        <end position="785"/>
    </location>
</feature>
<feature type="compositionally biased region" description="Basic residues" evidence="3">
    <location>
        <begin position="894"/>
        <end position="908"/>
    </location>
</feature>
<sequence length="958" mass="109091">MHWDSRVLGSFWNIPIARAPLERSFHSTIIHNNIMYVLGGEIYNERSENKVNLLDSFMMYSLHSGDFKTIGTAIYDDECATESPSQQQSSSSSTTPIVATTKSQSHHTRNNKTNHTTTAPKFSFEIQKTGKLPPMSRHSMNFVDFVNSNVWNEESQQYLYVFGGLLDAQHQVSSNQMYAFSVKEQKWRRIQQKGHIPKPRHDHSMCVVGGKMFLFGGTNSEEYYKDLLEFDLSSNTWFRTKTHGKSPGRRSGHSAVMYGTSIYIFGGGNDEKLYNDIFMLNTETLTWTELKVDSSFIPTQRIHHTASVIGNRMLVFGGTGKGTADTSVISFDFDDQKWKKEKVDSKHQSSGPPPLIGHSAIACDSKMWVFGGYYPNNNAKVNAGLLFSLETEVKGVCPISVPKCSLADDMSTLVNDRDVSDLIFELGNGQHIYAHKSVLRVRSLFLYKMSAKMQHTDDMIDLQQMILHLDEKRKKQGRDFPLPSDPHREITPDVFEEVMEHVYTDQIPDFDEMPTEVLRDVCYLARLFRLDRLYKYGLPFIQQLTNVVIPAPTLQNDMLRLFQIAMNQRELHLQQQKDEQHQRTMSLSTTASSMDDISTDSEEGDPHHTRSSVQSGMDVSEDELGLTSSSTMLEDVAPMEESTLSHPHLVGGGSVPSYGGARTQHVLEMQTTFSTYSADSLDSSSMLSYYSNSVTSAAGSGEGSLAHSFCDVLLKLDGEIVPAHRCVLIARSDYFRELLINSQDPHEPYKKVLDLNKIDKINSIRVKTLLMILEFLYTGTVEICFDVALELLIAAEHLDLPRLSIMCQQVLERKIRVHNACQFLMLSDQYGLTHLRKSCSYYIVHHLSQVKKSKPYCIIPREVKYELRQLRKQMKNEGEYDYEQEQEFFSPKHDKYRKHRHSKRKNNFKKSFFNNGKKPKKKRNKKREKKVEQGSPLSPFGSPSTGVASGFSLDDYGM</sequence>
<organism evidence="5">
    <name type="scientific">Percolomonas cosmopolitus</name>
    <dbReference type="NCBI Taxonomy" id="63605"/>
    <lineage>
        <taxon>Eukaryota</taxon>
        <taxon>Discoba</taxon>
        <taxon>Heterolobosea</taxon>
        <taxon>Tetramitia</taxon>
        <taxon>Eutetramitia</taxon>
        <taxon>Percolomonadidae</taxon>
        <taxon>Percolomonas</taxon>
    </lineage>
</organism>
<dbReference type="CDD" id="cd18186">
    <property type="entry name" value="BTB_POZ_ZBTB_KLHL-like"/>
    <property type="match status" value="1"/>
</dbReference>
<dbReference type="EMBL" id="HBGD01000017">
    <property type="protein sequence ID" value="CAD9076783.1"/>
    <property type="molecule type" value="Transcribed_RNA"/>
</dbReference>
<dbReference type="Gene3D" id="2.120.10.80">
    <property type="entry name" value="Kelch-type beta propeller"/>
    <property type="match status" value="2"/>
</dbReference>
<dbReference type="PROSITE" id="PS50097">
    <property type="entry name" value="BTB"/>
    <property type="match status" value="2"/>
</dbReference>
<feature type="compositionally biased region" description="Low complexity" evidence="3">
    <location>
        <begin position="83"/>
        <end position="96"/>
    </location>
</feature>
<accession>A0A7S1KKP9</accession>
<proteinExistence type="predicted"/>
<dbReference type="GO" id="GO:0005794">
    <property type="term" value="C:Golgi apparatus"/>
    <property type="evidence" value="ECO:0007669"/>
    <property type="project" value="TreeGrafter"/>
</dbReference>
<feature type="region of interest" description="Disordered" evidence="3">
    <location>
        <begin position="573"/>
        <end position="621"/>
    </location>
</feature>
<feature type="domain" description="BTB" evidence="4">
    <location>
        <begin position="420"/>
        <end position="507"/>
    </location>
</feature>
<feature type="region of interest" description="Disordered" evidence="3">
    <location>
        <begin position="80"/>
        <end position="118"/>
    </location>
</feature>
<evidence type="ECO:0000259" key="4">
    <source>
        <dbReference type="PROSITE" id="PS50097"/>
    </source>
</evidence>
<dbReference type="AlphaFoldDB" id="A0A7S1KKP9"/>
<evidence type="ECO:0000256" key="1">
    <source>
        <dbReference type="ARBA" id="ARBA00022441"/>
    </source>
</evidence>
<dbReference type="CDD" id="cd14733">
    <property type="entry name" value="BACK"/>
    <property type="match status" value="1"/>
</dbReference>
<dbReference type="SMART" id="SM00225">
    <property type="entry name" value="BTB"/>
    <property type="match status" value="2"/>
</dbReference>
<feature type="compositionally biased region" description="Basic residues" evidence="3">
    <location>
        <begin position="917"/>
        <end position="928"/>
    </location>
</feature>
<evidence type="ECO:0000313" key="5">
    <source>
        <dbReference type="EMBL" id="CAD9076783.1"/>
    </source>
</evidence>
<dbReference type="PANTHER" id="PTHR46376">
    <property type="entry name" value="LEUCINE-ZIPPER-LIKE TRANSCRIPTIONAL REGULATOR 1"/>
    <property type="match status" value="1"/>
</dbReference>
<dbReference type="InterPro" id="IPR011333">
    <property type="entry name" value="SKP1/BTB/POZ_sf"/>
</dbReference>
<dbReference type="Gene3D" id="3.30.710.10">
    <property type="entry name" value="Potassium Channel Kv1.1, Chain A"/>
    <property type="match status" value="2"/>
</dbReference>
<dbReference type="InterPro" id="IPR015915">
    <property type="entry name" value="Kelch-typ_b-propeller"/>
</dbReference>
<evidence type="ECO:0000256" key="3">
    <source>
        <dbReference type="SAM" id="MobiDB-lite"/>
    </source>
</evidence>
<dbReference type="InterPro" id="IPR051568">
    <property type="entry name" value="LZTR1/Attractin"/>
</dbReference>
<dbReference type="SUPFAM" id="SSF117281">
    <property type="entry name" value="Kelch motif"/>
    <property type="match status" value="1"/>
</dbReference>